<proteinExistence type="predicted"/>
<reference evidence="3 4" key="2">
    <citation type="submission" date="2020-07" db="EMBL/GenBank/DDBJ databases">
        <title>Genome assembly of wild tea tree DASZ reveals pedigree and selection history of tea varieties.</title>
        <authorList>
            <person name="Zhang W."/>
        </authorList>
    </citation>
    <scope>NUCLEOTIDE SEQUENCE [LARGE SCALE GENOMIC DNA]</scope>
    <source>
        <strain evidence="4">cv. G240</strain>
        <tissue evidence="3">Leaf</tissue>
    </source>
</reference>
<dbReference type="Pfam" id="PF14290">
    <property type="entry name" value="SDH5_plant"/>
    <property type="match status" value="1"/>
</dbReference>
<comment type="subunit">
    <text evidence="1">Homotetramer.</text>
</comment>
<sequence>MAASWDELPDTLISDANKALSKNTDDKVAQEAVANVFRAAEAVEEFSGMLVSLRMAIDDSTGLGGEDVKPLPEEFVNALRTVYQRYTAYLDAFGPDETYLRKKVETELGTKMIHLKMRCSGIGSEWGKVQGYYKLSAEYEGKRDPQKLEELGNVLTSIDDGDSIVVGKSFFHMLNLANLAEEVQIAYRRRIKLKKGDFADEASATTESDIEETLKRLTVDLVFTAHPTQSVRRSLLQKHARIRNCLTQLYAKDKTPDDKQELDEALQREVLTPQISKQRRYFPSSSLLLVEYTHGTTLPSQMILAELRQKPFATVLFAIANNLLAMAYRAVSNIFLATTGILSQ</sequence>
<evidence type="ECO:0008006" key="5">
    <source>
        <dbReference type="Google" id="ProtNLM"/>
    </source>
</evidence>
<dbReference type="PANTHER" id="PTHR36139:SF1">
    <property type="entry name" value="SUCCINATE DEHYDROGENASE SUBUNIT 5, MITOCHONDRIAL"/>
    <property type="match status" value="1"/>
</dbReference>
<keyword evidence="4" id="KW-1185">Reference proteome</keyword>
<dbReference type="PANTHER" id="PTHR36139">
    <property type="entry name" value="SUCCINATE DEHYDROGENASE SUBUNIT 5, MITOCHONDRIAL"/>
    <property type="match status" value="1"/>
</dbReference>
<accession>A0A7J7HJU4</accession>
<dbReference type="PROSITE" id="PS00781">
    <property type="entry name" value="PEPCASE_1"/>
    <property type="match status" value="1"/>
</dbReference>
<dbReference type="GO" id="GO:0045273">
    <property type="term" value="C:respiratory chain complex II (succinate dehydrogenase)"/>
    <property type="evidence" value="ECO:0007669"/>
    <property type="project" value="InterPro"/>
</dbReference>
<dbReference type="Proteomes" id="UP000593564">
    <property type="component" value="Unassembled WGS sequence"/>
</dbReference>
<evidence type="ECO:0000256" key="1">
    <source>
        <dbReference type="ARBA" id="ARBA00011881"/>
    </source>
</evidence>
<gene>
    <name evidence="3" type="ORF">HYC85_010130</name>
</gene>
<dbReference type="InterPro" id="IPR025397">
    <property type="entry name" value="SDH5"/>
</dbReference>
<dbReference type="GO" id="GO:0015977">
    <property type="term" value="P:carbon fixation"/>
    <property type="evidence" value="ECO:0007669"/>
    <property type="project" value="InterPro"/>
</dbReference>
<dbReference type="SUPFAM" id="SSF51621">
    <property type="entry name" value="Phosphoenolpyruvate/pyruvate domain"/>
    <property type="match status" value="1"/>
</dbReference>
<evidence type="ECO:0000313" key="3">
    <source>
        <dbReference type="EMBL" id="KAF5952186.1"/>
    </source>
</evidence>
<comment type="caution">
    <text evidence="3">The sequence shown here is derived from an EMBL/GenBank/DDBJ whole genome shotgun (WGS) entry which is preliminary data.</text>
</comment>
<dbReference type="AlphaFoldDB" id="A0A7J7HJU4"/>
<organism evidence="3 4">
    <name type="scientific">Camellia sinensis</name>
    <name type="common">Tea plant</name>
    <name type="synonym">Thea sinensis</name>
    <dbReference type="NCBI Taxonomy" id="4442"/>
    <lineage>
        <taxon>Eukaryota</taxon>
        <taxon>Viridiplantae</taxon>
        <taxon>Streptophyta</taxon>
        <taxon>Embryophyta</taxon>
        <taxon>Tracheophyta</taxon>
        <taxon>Spermatophyta</taxon>
        <taxon>Magnoliopsida</taxon>
        <taxon>eudicotyledons</taxon>
        <taxon>Gunneridae</taxon>
        <taxon>Pentapetalae</taxon>
        <taxon>asterids</taxon>
        <taxon>Ericales</taxon>
        <taxon>Theaceae</taxon>
        <taxon>Camellia</taxon>
    </lineage>
</organism>
<protein>
    <recommendedName>
        <fullName evidence="5">Phosphoenolpyruvate carboxylase</fullName>
    </recommendedName>
</protein>
<evidence type="ECO:0000256" key="2">
    <source>
        <dbReference type="PROSITE-ProRule" id="PRU10111"/>
    </source>
</evidence>
<dbReference type="InterPro" id="IPR015813">
    <property type="entry name" value="Pyrv/PenolPyrv_kinase-like_dom"/>
</dbReference>
<feature type="active site" evidence="2">
    <location>
        <position position="226"/>
    </location>
</feature>
<name>A0A7J7HJU4_CAMSI</name>
<dbReference type="GO" id="GO:0008964">
    <property type="term" value="F:phosphoenolpyruvate carboxylase activity"/>
    <property type="evidence" value="ECO:0007669"/>
    <property type="project" value="InterPro"/>
</dbReference>
<reference evidence="4" key="1">
    <citation type="journal article" date="2020" name="Nat. Commun.">
        <title>Genome assembly of wild tea tree DASZ reveals pedigree and selection history of tea varieties.</title>
        <authorList>
            <person name="Zhang W."/>
            <person name="Zhang Y."/>
            <person name="Qiu H."/>
            <person name="Guo Y."/>
            <person name="Wan H."/>
            <person name="Zhang X."/>
            <person name="Scossa F."/>
            <person name="Alseekh S."/>
            <person name="Zhang Q."/>
            <person name="Wang P."/>
            <person name="Xu L."/>
            <person name="Schmidt M.H."/>
            <person name="Jia X."/>
            <person name="Li D."/>
            <person name="Zhu A."/>
            <person name="Guo F."/>
            <person name="Chen W."/>
            <person name="Ni D."/>
            <person name="Usadel B."/>
            <person name="Fernie A.R."/>
            <person name="Wen W."/>
        </authorList>
    </citation>
    <scope>NUCLEOTIDE SEQUENCE [LARGE SCALE GENOMIC DNA]</scope>
    <source>
        <strain evidence="4">cv. G240</strain>
    </source>
</reference>
<dbReference type="GO" id="GO:0006099">
    <property type="term" value="P:tricarboxylic acid cycle"/>
    <property type="evidence" value="ECO:0007669"/>
    <property type="project" value="InterPro"/>
</dbReference>
<dbReference type="EMBL" id="JACBKZ010000004">
    <property type="protein sequence ID" value="KAF5952186.1"/>
    <property type="molecule type" value="Genomic_DNA"/>
</dbReference>
<dbReference type="InterPro" id="IPR018129">
    <property type="entry name" value="PEP_COase_Lys_AS"/>
</dbReference>
<evidence type="ECO:0000313" key="4">
    <source>
        <dbReference type="Proteomes" id="UP000593564"/>
    </source>
</evidence>